<protein>
    <submittedName>
        <fullName evidence="11">Putative endopeptidase</fullName>
    </submittedName>
</protein>
<keyword evidence="12" id="KW-1185">Reference proteome</keyword>
<evidence type="ECO:0000256" key="4">
    <source>
        <dbReference type="ARBA" id="ARBA00022723"/>
    </source>
</evidence>
<feature type="domain" description="Peptidase M13 C-terminal" evidence="9">
    <location>
        <begin position="456"/>
        <end position="657"/>
    </location>
</feature>
<dbReference type="InParanoid" id="A0A3N1HMW9"/>
<feature type="compositionally biased region" description="Polar residues" evidence="8">
    <location>
        <begin position="1"/>
        <end position="10"/>
    </location>
</feature>
<sequence>MTTSDRTLVESSDETPGRPAVPDAVRPQDDLFRAVNGDWLGSARIAPDRSVAGVFVDLRDEAEEAVRRICEDARAAGDQGGPVERLVGDLYASFLDEDAVEAAGTSPLEGPLARVAAVEDVEGLLHLLGELDRAGAGGLLGLSVDTDLGDPDRYLPYLGQGGLGLPDEAYYREEQHAEVLAAYPAHVEAMLRLAGVPDAAVTASAVVDLERELAAAHWDRVRRRDVQQMYNLLDAEGLRALAPDLPWSAWLEGLGAPATLLDEVVVAQPSFVTALGDLLVVDRLPAWRAWLTWRVVHATGPYLTPDLVEEGFAFYGRRLSGAEQMRERWKRGVALVEGGVGEAVGRIYVERHFPPEAKAQVQALVDRLVEAYAQEIAGLAWMSAGTRERALEKLHLFTPKVGYPDRWKSYDGLVVDRTDLVGNVRRVTAHETDRELAKVGAPVDRSEWFMTPQTVNAYFNPGLNEIVFPAAILQPPFFDPAAPDAVNYGAIGAVIGHEIGHGFDDQGSRFDGRGRLTDWWTAEDREAFDALTQRLVAQYDVLEPAQTPGRTVNGALTVGENIGDLGGLGIALVALRLAAGAEGREVDGAGVREALTAWATAWRAVARPEERLRRLATDPHSPEEFRCNQVVRNLDEFHTAFGTRPGDGMWMEPAERVRIW</sequence>
<dbReference type="InterPro" id="IPR000718">
    <property type="entry name" value="Peptidase_M13"/>
</dbReference>
<dbReference type="GO" id="GO:0046872">
    <property type="term" value="F:metal ion binding"/>
    <property type="evidence" value="ECO:0007669"/>
    <property type="project" value="UniProtKB-KW"/>
</dbReference>
<dbReference type="Pfam" id="PF05649">
    <property type="entry name" value="Peptidase_M13_N"/>
    <property type="match status" value="1"/>
</dbReference>
<dbReference type="OrthoDB" id="9775677at2"/>
<comment type="similarity">
    <text evidence="2">Belongs to the peptidase M13 family.</text>
</comment>
<dbReference type="RefSeq" id="WP_123379536.1">
    <property type="nucleotide sequence ID" value="NZ_RJKN01000003.1"/>
</dbReference>
<dbReference type="PROSITE" id="PS51885">
    <property type="entry name" value="NEPRILYSIN"/>
    <property type="match status" value="1"/>
</dbReference>
<dbReference type="SUPFAM" id="SSF55486">
    <property type="entry name" value="Metalloproteases ('zincins'), catalytic domain"/>
    <property type="match status" value="1"/>
</dbReference>
<evidence type="ECO:0000256" key="5">
    <source>
        <dbReference type="ARBA" id="ARBA00022801"/>
    </source>
</evidence>
<evidence type="ECO:0000256" key="1">
    <source>
        <dbReference type="ARBA" id="ARBA00001947"/>
    </source>
</evidence>
<gene>
    <name evidence="11" type="ORF">EDC03_1459</name>
</gene>
<feature type="region of interest" description="Disordered" evidence="8">
    <location>
        <begin position="1"/>
        <end position="25"/>
    </location>
</feature>
<dbReference type="AlphaFoldDB" id="A0A3N1HMW9"/>
<dbReference type="EMBL" id="RJKN01000003">
    <property type="protein sequence ID" value="ROP43863.1"/>
    <property type="molecule type" value="Genomic_DNA"/>
</dbReference>
<dbReference type="GO" id="GO:0005886">
    <property type="term" value="C:plasma membrane"/>
    <property type="evidence" value="ECO:0007669"/>
    <property type="project" value="TreeGrafter"/>
</dbReference>
<comment type="cofactor">
    <cofactor evidence="1">
        <name>Zn(2+)</name>
        <dbReference type="ChEBI" id="CHEBI:29105"/>
    </cofactor>
</comment>
<dbReference type="PRINTS" id="PR00786">
    <property type="entry name" value="NEPRILYSIN"/>
</dbReference>
<evidence type="ECO:0000256" key="7">
    <source>
        <dbReference type="ARBA" id="ARBA00023049"/>
    </source>
</evidence>
<reference evidence="11 12" key="1">
    <citation type="journal article" date="2015" name="Stand. Genomic Sci.">
        <title>Genomic Encyclopedia of Bacterial and Archaeal Type Strains, Phase III: the genomes of soil and plant-associated and newly described type strains.</title>
        <authorList>
            <person name="Whitman W.B."/>
            <person name="Woyke T."/>
            <person name="Klenk H.P."/>
            <person name="Zhou Y."/>
            <person name="Lilburn T.G."/>
            <person name="Beck B.J."/>
            <person name="De Vos P."/>
            <person name="Vandamme P."/>
            <person name="Eisen J.A."/>
            <person name="Garrity G."/>
            <person name="Hugenholtz P."/>
            <person name="Kyrpides N.C."/>
        </authorList>
    </citation>
    <scope>NUCLEOTIDE SEQUENCE [LARGE SCALE GENOMIC DNA]</scope>
    <source>
        <strain evidence="11 12">CECT 7306</strain>
    </source>
</reference>
<evidence type="ECO:0000259" key="10">
    <source>
        <dbReference type="Pfam" id="PF05649"/>
    </source>
</evidence>
<accession>A0A3N1HMW9</accession>
<evidence type="ECO:0000259" key="9">
    <source>
        <dbReference type="Pfam" id="PF01431"/>
    </source>
</evidence>
<evidence type="ECO:0000313" key="11">
    <source>
        <dbReference type="EMBL" id="ROP43863.1"/>
    </source>
</evidence>
<dbReference type="GO" id="GO:0016485">
    <property type="term" value="P:protein processing"/>
    <property type="evidence" value="ECO:0007669"/>
    <property type="project" value="TreeGrafter"/>
</dbReference>
<dbReference type="InterPro" id="IPR042089">
    <property type="entry name" value="Peptidase_M13_dom_2"/>
</dbReference>
<keyword evidence="3" id="KW-0645">Protease</keyword>
<dbReference type="InterPro" id="IPR024079">
    <property type="entry name" value="MetalloPept_cat_dom_sf"/>
</dbReference>
<comment type="caution">
    <text evidence="11">The sequence shown here is derived from an EMBL/GenBank/DDBJ whole genome shotgun (WGS) entry which is preliminary data.</text>
</comment>
<feature type="domain" description="Peptidase M13 N-terminal" evidence="10">
    <location>
        <begin position="27"/>
        <end position="404"/>
    </location>
</feature>
<keyword evidence="7" id="KW-0482">Metalloprotease</keyword>
<keyword evidence="4" id="KW-0479">Metal-binding</keyword>
<keyword evidence="5" id="KW-0378">Hydrolase</keyword>
<dbReference type="FunCoup" id="A0A3N1HMW9">
    <property type="interactions" value="6"/>
</dbReference>
<proteinExistence type="inferred from homology"/>
<dbReference type="Pfam" id="PF01431">
    <property type="entry name" value="Peptidase_M13"/>
    <property type="match status" value="1"/>
</dbReference>
<dbReference type="InterPro" id="IPR008753">
    <property type="entry name" value="Peptidase_M13_N"/>
</dbReference>
<dbReference type="Proteomes" id="UP000276232">
    <property type="component" value="Unassembled WGS sequence"/>
</dbReference>
<evidence type="ECO:0000256" key="8">
    <source>
        <dbReference type="SAM" id="MobiDB-lite"/>
    </source>
</evidence>
<evidence type="ECO:0000256" key="3">
    <source>
        <dbReference type="ARBA" id="ARBA00022670"/>
    </source>
</evidence>
<dbReference type="GO" id="GO:0004222">
    <property type="term" value="F:metalloendopeptidase activity"/>
    <property type="evidence" value="ECO:0007669"/>
    <property type="project" value="InterPro"/>
</dbReference>
<dbReference type="PANTHER" id="PTHR11733:SF167">
    <property type="entry name" value="FI17812P1-RELATED"/>
    <property type="match status" value="1"/>
</dbReference>
<evidence type="ECO:0000256" key="2">
    <source>
        <dbReference type="ARBA" id="ARBA00007357"/>
    </source>
</evidence>
<dbReference type="Gene3D" id="1.10.1380.10">
    <property type="entry name" value="Neutral endopeptidase , domain2"/>
    <property type="match status" value="1"/>
</dbReference>
<dbReference type="PANTHER" id="PTHR11733">
    <property type="entry name" value="ZINC METALLOPROTEASE FAMILY M13 NEPRILYSIN-RELATED"/>
    <property type="match status" value="1"/>
</dbReference>
<dbReference type="Gene3D" id="3.40.390.10">
    <property type="entry name" value="Collagenase (Catalytic Domain)"/>
    <property type="match status" value="1"/>
</dbReference>
<dbReference type="InterPro" id="IPR018497">
    <property type="entry name" value="Peptidase_M13_C"/>
</dbReference>
<name>A0A3N1HMW9_9ACTN</name>
<evidence type="ECO:0000313" key="12">
    <source>
        <dbReference type="Proteomes" id="UP000276232"/>
    </source>
</evidence>
<keyword evidence="6" id="KW-0862">Zinc</keyword>
<evidence type="ECO:0000256" key="6">
    <source>
        <dbReference type="ARBA" id="ARBA00022833"/>
    </source>
</evidence>
<organism evidence="11 12">
    <name type="scientific">Pseudokineococcus lusitanus</name>
    <dbReference type="NCBI Taxonomy" id="763993"/>
    <lineage>
        <taxon>Bacteria</taxon>
        <taxon>Bacillati</taxon>
        <taxon>Actinomycetota</taxon>
        <taxon>Actinomycetes</taxon>
        <taxon>Kineosporiales</taxon>
        <taxon>Kineosporiaceae</taxon>
        <taxon>Pseudokineococcus</taxon>
    </lineage>
</organism>
<dbReference type="CDD" id="cd08662">
    <property type="entry name" value="M13"/>
    <property type="match status" value="1"/>
</dbReference>